<keyword evidence="2 4" id="KW-0677">Repeat</keyword>
<keyword evidence="4" id="KW-0997">Cell inner membrane</keyword>
<dbReference type="InterPro" id="IPR030865">
    <property type="entry name" value="LapB"/>
</dbReference>
<dbReference type="STRING" id="1789004.FEMY_05000"/>
<dbReference type="SMART" id="SM00028">
    <property type="entry name" value="TPR"/>
    <property type="match status" value="4"/>
</dbReference>
<dbReference type="SUPFAM" id="SSF48452">
    <property type="entry name" value="TPR-like"/>
    <property type="match status" value="2"/>
</dbReference>
<dbReference type="NCBIfam" id="NF008755">
    <property type="entry name" value="PRK11788.1-3"/>
    <property type="match status" value="1"/>
</dbReference>
<evidence type="ECO:0000256" key="2">
    <source>
        <dbReference type="ARBA" id="ARBA00022737"/>
    </source>
</evidence>
<keyword evidence="1 4" id="KW-0479">Metal-binding</keyword>
<feature type="domain" description="LapB rubredoxin metal binding" evidence="6">
    <location>
        <begin position="354"/>
        <end position="378"/>
    </location>
</feature>
<dbReference type="Proteomes" id="UP000075653">
    <property type="component" value="Unassembled WGS sequence"/>
</dbReference>
<dbReference type="GO" id="GO:0008653">
    <property type="term" value="P:lipopolysaccharide metabolic process"/>
    <property type="evidence" value="ECO:0007669"/>
    <property type="project" value="InterPro"/>
</dbReference>
<dbReference type="OrthoDB" id="507476at2"/>
<feature type="transmembrane region" description="Helical" evidence="5">
    <location>
        <begin position="6"/>
        <end position="24"/>
    </location>
</feature>
<protein>
    <recommendedName>
        <fullName evidence="4">Lipopolysaccharide assembly protein B</fullName>
    </recommendedName>
</protein>
<comment type="subcellular location">
    <subcellularLocation>
        <location evidence="4">Cell inner membrane</location>
        <topology evidence="4">Single-pass membrane protein</topology>
        <orientation evidence="4">Cytoplasmic side</orientation>
    </subcellularLocation>
</comment>
<gene>
    <name evidence="7" type="primary">yciM</name>
    <name evidence="4" type="synonym">lapB</name>
    <name evidence="7" type="ORF">FEMY_05000</name>
</gene>
<dbReference type="InterPro" id="IPR019734">
    <property type="entry name" value="TPR_rpt"/>
</dbReference>
<dbReference type="NCBIfam" id="NF008757">
    <property type="entry name" value="PRK11788.1-5"/>
    <property type="match status" value="1"/>
</dbReference>
<comment type="function">
    <text evidence="4">Modulates cellular lipopolysaccharide (LPS) levels by regulating LpxC, which is involved in lipid A biosynthesis. May act by modulating the proteolytic activity of FtsH towards LpxC. May also coordinate assembly of proteins involved in LPS synthesis at the plasma membrane.</text>
</comment>
<evidence type="ECO:0000256" key="3">
    <source>
        <dbReference type="ARBA" id="ARBA00022803"/>
    </source>
</evidence>
<organism evidence="7 8">
    <name type="scientific">Ferrovum myxofaciens</name>
    <dbReference type="NCBI Taxonomy" id="416213"/>
    <lineage>
        <taxon>Bacteria</taxon>
        <taxon>Pseudomonadati</taxon>
        <taxon>Pseudomonadota</taxon>
        <taxon>Betaproteobacteria</taxon>
        <taxon>Ferrovales</taxon>
        <taxon>Ferrovaceae</taxon>
        <taxon>Ferrovum</taxon>
    </lineage>
</organism>
<keyword evidence="4" id="KW-0408">Iron</keyword>
<dbReference type="Pfam" id="PF18073">
    <property type="entry name" value="Zn_ribbon_LapB"/>
    <property type="match status" value="1"/>
</dbReference>
<evidence type="ECO:0000259" key="6">
    <source>
        <dbReference type="Pfam" id="PF18073"/>
    </source>
</evidence>
<dbReference type="GO" id="GO:0005506">
    <property type="term" value="F:iron ion binding"/>
    <property type="evidence" value="ECO:0007669"/>
    <property type="project" value="UniProtKB-UniRule"/>
</dbReference>
<dbReference type="HAMAP" id="MF_00994">
    <property type="entry name" value="LPS_assembly_LapB"/>
    <property type="match status" value="1"/>
</dbReference>
<evidence type="ECO:0000256" key="5">
    <source>
        <dbReference type="SAM" id="Phobius"/>
    </source>
</evidence>
<evidence type="ECO:0000256" key="1">
    <source>
        <dbReference type="ARBA" id="ARBA00022723"/>
    </source>
</evidence>
<keyword evidence="4 5" id="KW-1133">Transmembrane helix</keyword>
<dbReference type="InterPro" id="IPR051012">
    <property type="entry name" value="CellSynth/LPSAsmb/PSIAsmb"/>
</dbReference>
<dbReference type="EMBL" id="LRRD01000007">
    <property type="protein sequence ID" value="KXW58978.1"/>
    <property type="molecule type" value="Genomic_DNA"/>
</dbReference>
<comment type="similarity">
    <text evidence="4">Belongs to the LapB family.</text>
</comment>
<feature type="binding site" evidence="4">
    <location>
        <position position="356"/>
    </location>
    <ligand>
        <name>Fe cation</name>
        <dbReference type="ChEBI" id="CHEBI:24875"/>
    </ligand>
</feature>
<dbReference type="AlphaFoldDB" id="A0A149W0K7"/>
<evidence type="ECO:0000256" key="4">
    <source>
        <dbReference type="HAMAP-Rule" id="MF_00994"/>
    </source>
</evidence>
<dbReference type="GeneID" id="301708739"/>
<reference evidence="7 8" key="1">
    <citation type="submission" date="2016-01" db="EMBL/GenBank/DDBJ databases">
        <title>Genome sequence of the acidophilic iron oxidising Ferrovum strain Z-31.</title>
        <authorList>
            <person name="Poehlein A."/>
            <person name="Ullrich S.R."/>
            <person name="Schloemann M."/>
            <person name="Muehling M."/>
            <person name="Daniel R."/>
        </authorList>
    </citation>
    <scope>NUCLEOTIDE SEQUENCE [LARGE SCALE GENOMIC DNA]</scope>
    <source>
        <strain evidence="7 8">Z-31</strain>
    </source>
</reference>
<comment type="caution">
    <text evidence="7">The sequence shown here is derived from an EMBL/GenBank/DDBJ whole genome shotgun (WGS) entry which is preliminary data.</text>
</comment>
<dbReference type="GO" id="GO:0009898">
    <property type="term" value="C:cytoplasmic side of plasma membrane"/>
    <property type="evidence" value="ECO:0007669"/>
    <property type="project" value="UniProtKB-UniRule"/>
</dbReference>
<feature type="binding site" evidence="4">
    <location>
        <position position="359"/>
    </location>
    <ligand>
        <name>Fe cation</name>
        <dbReference type="ChEBI" id="CHEBI:24875"/>
    </ligand>
</feature>
<dbReference type="GO" id="GO:0046890">
    <property type="term" value="P:regulation of lipid biosynthetic process"/>
    <property type="evidence" value="ECO:0007669"/>
    <property type="project" value="UniProtKB-UniRule"/>
</dbReference>
<dbReference type="InterPro" id="IPR041166">
    <property type="entry name" value="Rubredoxin_2"/>
</dbReference>
<feature type="topological domain" description="Cytoplasmic" evidence="4">
    <location>
        <begin position="23"/>
        <end position="394"/>
    </location>
</feature>
<evidence type="ECO:0000313" key="7">
    <source>
        <dbReference type="EMBL" id="KXW58978.1"/>
    </source>
</evidence>
<name>A0A149W0K7_9PROT</name>
<keyword evidence="4 5" id="KW-0472">Membrane</keyword>
<dbReference type="Gene3D" id="1.25.40.10">
    <property type="entry name" value="Tetratricopeptide repeat domain"/>
    <property type="match status" value="2"/>
</dbReference>
<proteinExistence type="inferred from homology"/>
<keyword evidence="4" id="KW-1003">Cell membrane</keyword>
<dbReference type="PANTHER" id="PTHR45586">
    <property type="entry name" value="TPR REPEAT-CONTAINING PROTEIN PA4667"/>
    <property type="match status" value="1"/>
</dbReference>
<feature type="binding site" evidence="4">
    <location>
        <position position="373"/>
    </location>
    <ligand>
        <name>Fe cation</name>
        <dbReference type="ChEBI" id="CHEBI:24875"/>
    </ligand>
</feature>
<keyword evidence="3 4" id="KW-0802">TPR repeat</keyword>
<dbReference type="Pfam" id="PF13432">
    <property type="entry name" value="TPR_16"/>
    <property type="match status" value="3"/>
</dbReference>
<keyword evidence="8" id="KW-1185">Reference proteome</keyword>
<dbReference type="RefSeq" id="WP_031596191.1">
    <property type="nucleotide sequence ID" value="NZ_CP053676.1"/>
</dbReference>
<accession>A0A149W0K7</accession>
<dbReference type="PANTHER" id="PTHR45586:SF1">
    <property type="entry name" value="LIPOPOLYSACCHARIDE ASSEMBLY PROTEIN B"/>
    <property type="match status" value="1"/>
</dbReference>
<feature type="binding site" evidence="4">
    <location>
        <position position="370"/>
    </location>
    <ligand>
        <name>Fe cation</name>
        <dbReference type="ChEBI" id="CHEBI:24875"/>
    </ligand>
</feature>
<keyword evidence="4 5" id="KW-0812">Transmembrane</keyword>
<evidence type="ECO:0000313" key="8">
    <source>
        <dbReference type="Proteomes" id="UP000075653"/>
    </source>
</evidence>
<sequence length="394" mass="45814">MDFQVYWLLALPVFFGLGWLAARVDIRHLLIESRALPASYFKGLNLLLNEQPDKAIESFIEVARAEQQTVELQFALGGLFRRRGEVDRATRMHQNLVERTDLGPQQRTEALYELALDFLKAGLLDRAEPLFERLKDSDYEESALHHLLDIHVTEKDWTRAIQVARVLEQKTGEDRRGDMANFYCELAILAHTRSQFEEAQDFLKQALETQRNCVRAYVLRGEWTFKAGRVEEACAQWQELEQRDPDYLFLVARPLSDALRQLGQVNEAVTLMQGWMERYPNLDLLSLAFQLTLEIRGVEDALRLVRAELERRPTLGNLDRFLEAQLVSVAPELRAEVQRMRDIVHGHYERLAFYQCRHCGFKARSFHWHCPACGNWDSYPPRRQVETEGSAVTR</sequence>
<dbReference type="InterPro" id="IPR011990">
    <property type="entry name" value="TPR-like_helical_dom_sf"/>
</dbReference>
<dbReference type="PATRIC" id="fig|1789004.3.peg.499"/>